<dbReference type="InterPro" id="IPR027417">
    <property type="entry name" value="P-loop_NTPase"/>
</dbReference>
<dbReference type="EMBL" id="JBHTCQ010000001">
    <property type="protein sequence ID" value="MFC7404915.1"/>
    <property type="molecule type" value="Genomic_DNA"/>
</dbReference>
<keyword evidence="2" id="KW-0813">Transport</keyword>
<organism evidence="6 7">
    <name type="scientific">Georgenia alba</name>
    <dbReference type="NCBI Taxonomy" id="2233858"/>
    <lineage>
        <taxon>Bacteria</taxon>
        <taxon>Bacillati</taxon>
        <taxon>Actinomycetota</taxon>
        <taxon>Actinomycetes</taxon>
        <taxon>Micrococcales</taxon>
        <taxon>Bogoriellaceae</taxon>
        <taxon>Georgenia</taxon>
    </lineage>
</organism>
<gene>
    <name evidence="6" type="ORF">ACFQQL_07325</name>
</gene>
<dbReference type="SUPFAM" id="SSF52540">
    <property type="entry name" value="P-loop containing nucleoside triphosphate hydrolases"/>
    <property type="match status" value="1"/>
</dbReference>
<name>A0ABW2Q5Y6_9MICO</name>
<keyword evidence="4 6" id="KW-0067">ATP-binding</keyword>
<dbReference type="PANTHER" id="PTHR43335">
    <property type="entry name" value="ABC TRANSPORTER, ATP-BINDING PROTEIN"/>
    <property type="match status" value="1"/>
</dbReference>
<dbReference type="InterPro" id="IPR003439">
    <property type="entry name" value="ABC_transporter-like_ATP-bd"/>
</dbReference>
<dbReference type="CDD" id="cd03268">
    <property type="entry name" value="ABC_BcrA_bacitracin_resist"/>
    <property type="match status" value="1"/>
</dbReference>
<evidence type="ECO:0000313" key="7">
    <source>
        <dbReference type="Proteomes" id="UP001596455"/>
    </source>
</evidence>
<accession>A0ABW2Q5Y6</accession>
<reference evidence="7" key="1">
    <citation type="journal article" date="2019" name="Int. J. Syst. Evol. Microbiol.">
        <title>The Global Catalogue of Microorganisms (GCM) 10K type strain sequencing project: providing services to taxonomists for standard genome sequencing and annotation.</title>
        <authorList>
            <consortium name="The Broad Institute Genomics Platform"/>
            <consortium name="The Broad Institute Genome Sequencing Center for Infectious Disease"/>
            <person name="Wu L."/>
            <person name="Ma J."/>
        </authorList>
    </citation>
    <scope>NUCLEOTIDE SEQUENCE [LARGE SCALE GENOMIC DNA]</scope>
    <source>
        <strain evidence="7">JCM 1490</strain>
    </source>
</reference>
<dbReference type="PROSITE" id="PS50893">
    <property type="entry name" value="ABC_TRANSPORTER_2"/>
    <property type="match status" value="1"/>
</dbReference>
<dbReference type="PANTHER" id="PTHR43335:SF4">
    <property type="entry name" value="ABC TRANSPORTER, ATP-BINDING PROTEIN"/>
    <property type="match status" value="1"/>
</dbReference>
<dbReference type="GO" id="GO:0005524">
    <property type="term" value="F:ATP binding"/>
    <property type="evidence" value="ECO:0007669"/>
    <property type="project" value="UniProtKB-KW"/>
</dbReference>
<evidence type="ECO:0000256" key="2">
    <source>
        <dbReference type="ARBA" id="ARBA00022448"/>
    </source>
</evidence>
<dbReference type="Pfam" id="PF00005">
    <property type="entry name" value="ABC_tran"/>
    <property type="match status" value="1"/>
</dbReference>
<keyword evidence="7" id="KW-1185">Reference proteome</keyword>
<protein>
    <submittedName>
        <fullName evidence="6">ABC transporter ATP-binding protein</fullName>
    </submittedName>
</protein>
<dbReference type="Gene3D" id="3.40.50.300">
    <property type="entry name" value="P-loop containing nucleotide triphosphate hydrolases"/>
    <property type="match status" value="1"/>
</dbReference>
<keyword evidence="3" id="KW-0547">Nucleotide-binding</keyword>
<evidence type="ECO:0000259" key="5">
    <source>
        <dbReference type="PROSITE" id="PS50893"/>
    </source>
</evidence>
<feature type="domain" description="ABC transporter" evidence="5">
    <location>
        <begin position="2"/>
        <end position="227"/>
    </location>
</feature>
<dbReference type="SMART" id="SM00382">
    <property type="entry name" value="AAA"/>
    <property type="match status" value="1"/>
</dbReference>
<dbReference type="Proteomes" id="UP001596455">
    <property type="component" value="Unassembled WGS sequence"/>
</dbReference>
<comment type="similarity">
    <text evidence="1">Belongs to the ABC transporter superfamily.</text>
</comment>
<sequence length="315" mass="33242">MIEAHDLTKRYGAKTAVDHVSFTVEPGTVTGFLGPNGAGKSTTMRMIVGLDRPTTGSVTVNGRPYARHASPLAEVGILLDAKAVHGGRTARSHLRTMAATHGIPTKRVDEVIEMTGLSGVARKRVGGFSLGMGQRLGIASAMLGDPKTLILDEPVNGLDPEGVQWVRRLVKYLAGEGRTVFLSSHLMSEMALTADRLLVIGRGRIITSGPVQDVIDSVSRTGVRVRSPRAGELAELLLGRGATVERGDDGVLDVHGTTAEQVGETAAEHGIALHELTPQRASLEDAYMTLTQDDVEYRSETAEVGAAGAGEAPAR</sequence>
<dbReference type="InterPro" id="IPR003593">
    <property type="entry name" value="AAA+_ATPase"/>
</dbReference>
<comment type="caution">
    <text evidence="6">The sequence shown here is derived from an EMBL/GenBank/DDBJ whole genome shotgun (WGS) entry which is preliminary data.</text>
</comment>
<evidence type="ECO:0000313" key="6">
    <source>
        <dbReference type="EMBL" id="MFC7404915.1"/>
    </source>
</evidence>
<evidence type="ECO:0000256" key="4">
    <source>
        <dbReference type="ARBA" id="ARBA00022840"/>
    </source>
</evidence>
<proteinExistence type="inferred from homology"/>
<evidence type="ECO:0000256" key="1">
    <source>
        <dbReference type="ARBA" id="ARBA00005417"/>
    </source>
</evidence>
<dbReference type="RefSeq" id="WP_382392762.1">
    <property type="nucleotide sequence ID" value="NZ_JBHTCQ010000001.1"/>
</dbReference>
<evidence type="ECO:0000256" key="3">
    <source>
        <dbReference type="ARBA" id="ARBA00022741"/>
    </source>
</evidence>